<organism evidence="1 2">
    <name type="scientific">Musa acuminata subsp. malaccensis</name>
    <name type="common">Wild banana</name>
    <name type="synonym">Musa malaccensis</name>
    <dbReference type="NCBI Taxonomy" id="214687"/>
    <lineage>
        <taxon>Eukaryota</taxon>
        <taxon>Viridiplantae</taxon>
        <taxon>Streptophyta</taxon>
        <taxon>Embryophyta</taxon>
        <taxon>Tracheophyta</taxon>
        <taxon>Spermatophyta</taxon>
        <taxon>Magnoliopsida</taxon>
        <taxon>Liliopsida</taxon>
        <taxon>Zingiberales</taxon>
        <taxon>Musaceae</taxon>
        <taxon>Musa</taxon>
    </lineage>
</organism>
<dbReference type="EnsemblPlants" id="Ma00_t01080.1">
    <property type="protein sequence ID" value="Ma00_p01080.1"/>
    <property type="gene ID" value="Ma00_g01080"/>
</dbReference>
<dbReference type="AlphaFoldDB" id="A0A804HM65"/>
<name>A0A804HM65_MUSAM</name>
<evidence type="ECO:0000313" key="1">
    <source>
        <dbReference type="EnsemblPlants" id="Ma00_p01080.1"/>
    </source>
</evidence>
<sequence>MLLLVLMVTTKVRRTIPYRRFDPGLVRYGTVYRAVMTLAGIA</sequence>
<dbReference type="Gramene" id="Ma00_t01080.1">
    <property type="protein sequence ID" value="Ma00_p01080.1"/>
    <property type="gene ID" value="Ma00_g01080"/>
</dbReference>
<reference evidence="1" key="1">
    <citation type="submission" date="2021-05" db="UniProtKB">
        <authorList>
            <consortium name="EnsemblPlants"/>
        </authorList>
    </citation>
    <scope>IDENTIFICATION</scope>
    <source>
        <strain evidence="1">subsp. malaccensis</strain>
    </source>
</reference>
<proteinExistence type="predicted"/>
<accession>A0A804HM65</accession>
<dbReference type="Proteomes" id="UP000012960">
    <property type="component" value="Unplaced"/>
</dbReference>
<evidence type="ECO:0000313" key="2">
    <source>
        <dbReference type="Proteomes" id="UP000012960"/>
    </source>
</evidence>
<keyword evidence="2" id="KW-1185">Reference proteome</keyword>
<protein>
    <submittedName>
        <fullName evidence="1">Uncharacterized protein</fullName>
    </submittedName>
</protein>
<dbReference type="InParanoid" id="A0A804HM65"/>